<evidence type="ECO:0000313" key="5">
    <source>
        <dbReference type="Proteomes" id="UP000494252"/>
    </source>
</evidence>
<dbReference type="EMBL" id="CADIKI010000024">
    <property type="protein sequence ID" value="CAB3806957.1"/>
    <property type="molecule type" value="Genomic_DNA"/>
</dbReference>
<dbReference type="InterPro" id="IPR020904">
    <property type="entry name" value="Sc_DH/Rdtase_CS"/>
</dbReference>
<gene>
    <name evidence="4" type="primary">bacC_4</name>
    <name evidence="4" type="ORF">LMG27177_06200</name>
</gene>
<dbReference type="Gene3D" id="3.40.50.720">
    <property type="entry name" value="NAD(P)-binding Rossmann-like Domain"/>
    <property type="match status" value="1"/>
</dbReference>
<dbReference type="SMART" id="SM00822">
    <property type="entry name" value="PKS_KR"/>
    <property type="match status" value="1"/>
</dbReference>
<dbReference type="InterPro" id="IPR002347">
    <property type="entry name" value="SDR_fam"/>
</dbReference>
<evidence type="ECO:0000259" key="3">
    <source>
        <dbReference type="SMART" id="SM00822"/>
    </source>
</evidence>
<dbReference type="PANTHER" id="PTHR43639:SF1">
    <property type="entry name" value="SHORT-CHAIN DEHYDROGENASE_REDUCTASE FAMILY PROTEIN"/>
    <property type="match status" value="1"/>
</dbReference>
<dbReference type="RefSeq" id="WP_175165316.1">
    <property type="nucleotide sequence ID" value="NZ_CADIKI010000024.1"/>
</dbReference>
<dbReference type="GO" id="GO:0016491">
    <property type="term" value="F:oxidoreductase activity"/>
    <property type="evidence" value="ECO:0007669"/>
    <property type="project" value="UniProtKB-KW"/>
</dbReference>
<dbReference type="InterPro" id="IPR036291">
    <property type="entry name" value="NAD(P)-bd_dom_sf"/>
</dbReference>
<dbReference type="Pfam" id="PF13561">
    <property type="entry name" value="adh_short_C2"/>
    <property type="match status" value="1"/>
</dbReference>
<dbReference type="PRINTS" id="PR00081">
    <property type="entry name" value="GDHRDH"/>
</dbReference>
<dbReference type="PROSITE" id="PS00061">
    <property type="entry name" value="ADH_SHORT"/>
    <property type="match status" value="1"/>
</dbReference>
<evidence type="ECO:0000313" key="4">
    <source>
        <dbReference type="EMBL" id="CAB3806957.1"/>
    </source>
</evidence>
<dbReference type="AlphaFoldDB" id="A0A6J5GVH3"/>
<dbReference type="PANTHER" id="PTHR43639">
    <property type="entry name" value="OXIDOREDUCTASE, SHORT-CHAIN DEHYDROGENASE/REDUCTASE FAMILY (AFU_ORTHOLOGUE AFUA_5G02870)"/>
    <property type="match status" value="1"/>
</dbReference>
<dbReference type="FunFam" id="3.40.50.720:FF:000084">
    <property type="entry name" value="Short-chain dehydrogenase reductase"/>
    <property type="match status" value="1"/>
</dbReference>
<protein>
    <submittedName>
        <fullName evidence="4">Dihydroanticapsin 7-dehydrogenase</fullName>
        <ecNumber evidence="4">1.1.1.385</ecNumber>
    </submittedName>
</protein>
<organism evidence="4 5">
    <name type="scientific">Paraburkholderia fynbosensis</name>
    <dbReference type="NCBI Taxonomy" id="1200993"/>
    <lineage>
        <taxon>Bacteria</taxon>
        <taxon>Pseudomonadati</taxon>
        <taxon>Pseudomonadota</taxon>
        <taxon>Betaproteobacteria</taxon>
        <taxon>Burkholderiales</taxon>
        <taxon>Burkholderiaceae</taxon>
        <taxon>Paraburkholderia</taxon>
    </lineage>
</organism>
<dbReference type="EC" id="1.1.1.385" evidence="4"/>
<dbReference type="PRINTS" id="PR00080">
    <property type="entry name" value="SDRFAMILY"/>
</dbReference>
<dbReference type="CDD" id="cd05233">
    <property type="entry name" value="SDR_c"/>
    <property type="match status" value="1"/>
</dbReference>
<dbReference type="InterPro" id="IPR057326">
    <property type="entry name" value="KR_dom"/>
</dbReference>
<accession>A0A6J5GVH3</accession>
<comment type="similarity">
    <text evidence="1">Belongs to the short-chain dehydrogenases/reductases (SDR) family.</text>
</comment>
<evidence type="ECO:0000256" key="1">
    <source>
        <dbReference type="ARBA" id="ARBA00006484"/>
    </source>
</evidence>
<dbReference type="Proteomes" id="UP000494252">
    <property type="component" value="Unassembled WGS sequence"/>
</dbReference>
<keyword evidence="5" id="KW-1185">Reference proteome</keyword>
<evidence type="ECO:0000256" key="2">
    <source>
        <dbReference type="ARBA" id="ARBA00023002"/>
    </source>
</evidence>
<keyword evidence="2 4" id="KW-0560">Oxidoreductase</keyword>
<proteinExistence type="inferred from homology"/>
<reference evidence="4 5" key="1">
    <citation type="submission" date="2020-04" db="EMBL/GenBank/DDBJ databases">
        <authorList>
            <person name="De Canck E."/>
        </authorList>
    </citation>
    <scope>NUCLEOTIDE SEQUENCE [LARGE SCALE GENOMIC DNA]</scope>
    <source>
        <strain evidence="4 5">LMG 27177</strain>
    </source>
</reference>
<sequence length="268" mass="28231">MHDKFTLIGKTVLVTGGGSGIGAGVALEMARAGANVMITGRSASKLEETVSSAQKDGLVLAYTTGDITNRNDIERVIDTTVETFGGLHCLVNNAGGASQEQAAPLLSMSEALWDEVVGLNLKAPFMFAQAAAKRMKDGGSIINVSSWLTRIPCPMMAHYTAAKAGIDSLTSTMAIEWGHLGIRVNSVSPGVIDTPEKRNNRPNEWRVRQAGNSPLQRLGTPADIGTACVFFASGASSFITGTVMPVTGSNFIPFGQVEYFAAHQNQGN</sequence>
<name>A0A6J5GVH3_9BURK</name>
<dbReference type="SUPFAM" id="SSF51735">
    <property type="entry name" value="NAD(P)-binding Rossmann-fold domains"/>
    <property type="match status" value="1"/>
</dbReference>
<feature type="domain" description="Ketoreductase" evidence="3">
    <location>
        <begin position="10"/>
        <end position="150"/>
    </location>
</feature>